<feature type="domain" description="Core-binding (CB)" evidence="4">
    <location>
        <begin position="7"/>
        <end position="96"/>
    </location>
</feature>
<dbReference type="Pfam" id="PF14659">
    <property type="entry name" value="Phage_int_SAM_3"/>
    <property type="match status" value="1"/>
</dbReference>
<dbReference type="InterPro" id="IPR011010">
    <property type="entry name" value="DNA_brk_join_enz"/>
</dbReference>
<protein>
    <recommendedName>
        <fullName evidence="4">Core-binding (CB) domain-containing protein</fullName>
    </recommendedName>
</protein>
<dbReference type="Gene3D" id="1.10.150.130">
    <property type="match status" value="1"/>
</dbReference>
<evidence type="ECO:0000313" key="5">
    <source>
        <dbReference type="EMBL" id="MDP2489477.1"/>
    </source>
</evidence>
<name>A0ABD5A9B0_VIBSP</name>
<proteinExistence type="predicted"/>
<evidence type="ECO:0000313" key="6">
    <source>
        <dbReference type="Proteomes" id="UP001177883"/>
    </source>
</evidence>
<dbReference type="EMBL" id="JAUYVK010000006">
    <property type="protein sequence ID" value="MDP2489477.1"/>
    <property type="molecule type" value="Genomic_DNA"/>
</dbReference>
<dbReference type="Proteomes" id="UP001177883">
    <property type="component" value="Unassembled WGS sequence"/>
</dbReference>
<comment type="caution">
    <text evidence="5">The sequence shown here is derived from an EMBL/GenBank/DDBJ whole genome shotgun (WGS) entry which is preliminary data.</text>
</comment>
<sequence length="105" mass="12084">MKRPTSITINKLNKKFLEHIKPHIAESTYLGYCSYANTIDKFIGDQKVASMTTHDLEEFVNVTMLSATKPNGDVGYAKKTRNNYASYLKRIFSYIYSKRVMNTAF</sequence>
<dbReference type="SUPFAM" id="SSF56349">
    <property type="entry name" value="DNA breaking-rejoining enzymes"/>
    <property type="match status" value="1"/>
</dbReference>
<dbReference type="InterPro" id="IPR010998">
    <property type="entry name" value="Integrase_recombinase_N"/>
</dbReference>
<dbReference type="RefSeq" id="WP_305375043.1">
    <property type="nucleotide sequence ID" value="NZ_JAUYVK010000006.1"/>
</dbReference>
<dbReference type="InterPro" id="IPR004107">
    <property type="entry name" value="Integrase_SAM-like_N"/>
</dbReference>
<evidence type="ECO:0000256" key="2">
    <source>
        <dbReference type="ARBA" id="ARBA00023125"/>
    </source>
</evidence>
<dbReference type="PROSITE" id="PS51900">
    <property type="entry name" value="CB"/>
    <property type="match status" value="1"/>
</dbReference>
<evidence type="ECO:0000256" key="1">
    <source>
        <dbReference type="ARBA" id="ARBA00022908"/>
    </source>
</evidence>
<dbReference type="GO" id="GO:0015074">
    <property type="term" value="P:DNA integration"/>
    <property type="evidence" value="ECO:0007669"/>
    <property type="project" value="UniProtKB-KW"/>
</dbReference>
<accession>A0ABD5A9B0</accession>
<dbReference type="AlphaFoldDB" id="A0ABD5A9B0"/>
<evidence type="ECO:0000256" key="3">
    <source>
        <dbReference type="PROSITE-ProRule" id="PRU01248"/>
    </source>
</evidence>
<reference evidence="5" key="1">
    <citation type="submission" date="2023-07" db="EMBL/GenBank/DDBJ databases">
        <title>Genome content predicts the carbon catabolic preferences of heterotrophic bacteria.</title>
        <authorList>
            <person name="Gralka M."/>
        </authorList>
    </citation>
    <scope>NUCLEOTIDE SEQUENCE</scope>
    <source>
        <strain evidence="5">6E03</strain>
    </source>
</reference>
<organism evidence="5 6">
    <name type="scientific">Vibrio splendidus</name>
    <dbReference type="NCBI Taxonomy" id="29497"/>
    <lineage>
        <taxon>Bacteria</taxon>
        <taxon>Pseudomonadati</taxon>
        <taxon>Pseudomonadota</taxon>
        <taxon>Gammaproteobacteria</taxon>
        <taxon>Vibrionales</taxon>
        <taxon>Vibrionaceae</taxon>
        <taxon>Vibrio</taxon>
    </lineage>
</organism>
<dbReference type="InterPro" id="IPR044068">
    <property type="entry name" value="CB"/>
</dbReference>
<keyword evidence="2 3" id="KW-0238">DNA-binding</keyword>
<dbReference type="GO" id="GO:0003677">
    <property type="term" value="F:DNA binding"/>
    <property type="evidence" value="ECO:0007669"/>
    <property type="project" value="UniProtKB-UniRule"/>
</dbReference>
<keyword evidence="1" id="KW-0229">DNA integration</keyword>
<evidence type="ECO:0000259" key="4">
    <source>
        <dbReference type="PROSITE" id="PS51900"/>
    </source>
</evidence>
<gene>
    <name evidence="5" type="ORF">Q8W38_09040</name>
</gene>